<evidence type="ECO:0000313" key="2">
    <source>
        <dbReference type="Proteomes" id="UP000675781"/>
    </source>
</evidence>
<protein>
    <submittedName>
        <fullName evidence="1">Uncharacterized protein</fullName>
    </submittedName>
</protein>
<dbReference type="RefSeq" id="WP_212532594.1">
    <property type="nucleotide sequence ID" value="NZ_JAGSOG010000260.1"/>
</dbReference>
<comment type="caution">
    <text evidence="1">The sequence shown here is derived from an EMBL/GenBank/DDBJ whole genome shotgun (WGS) entry which is preliminary data.</text>
</comment>
<sequence>MTETIPDAAGGIDPEDVVLTVDHPFGTVETSLAKWMATGPGPRPLVRPIAARSRSTGQVLPLSVIPLPYRNDEESRRLIARGEIPSPW</sequence>
<dbReference type="Proteomes" id="UP000675781">
    <property type="component" value="Unassembled WGS sequence"/>
</dbReference>
<reference evidence="1" key="1">
    <citation type="submission" date="2021-04" db="EMBL/GenBank/DDBJ databases">
        <title>Genome based classification of Actinospica acidithermotolerans sp. nov., an actinobacterium isolated from an Indonesian hot spring.</title>
        <authorList>
            <person name="Kusuma A.B."/>
            <person name="Putra K.E."/>
            <person name="Nafisah S."/>
            <person name="Loh J."/>
            <person name="Nouioui I."/>
            <person name="Goodfellow M."/>
        </authorList>
    </citation>
    <scope>NUCLEOTIDE SEQUENCE</scope>
    <source>
        <strain evidence="1">CSCA 57</strain>
    </source>
</reference>
<dbReference type="AlphaFoldDB" id="A0A941EVP5"/>
<dbReference type="EMBL" id="JAGSOG010000260">
    <property type="protein sequence ID" value="MBR7838133.1"/>
    <property type="molecule type" value="Genomic_DNA"/>
</dbReference>
<name>A0A941EVP5_9ACTN</name>
<evidence type="ECO:0000313" key="1">
    <source>
        <dbReference type="EMBL" id="MBR7838133.1"/>
    </source>
</evidence>
<proteinExistence type="predicted"/>
<organism evidence="1 2">
    <name type="scientific">Actinospica durhamensis</name>
    <dbReference type="NCBI Taxonomy" id="1508375"/>
    <lineage>
        <taxon>Bacteria</taxon>
        <taxon>Bacillati</taxon>
        <taxon>Actinomycetota</taxon>
        <taxon>Actinomycetes</taxon>
        <taxon>Catenulisporales</taxon>
        <taxon>Actinospicaceae</taxon>
        <taxon>Actinospica</taxon>
    </lineage>
</organism>
<gene>
    <name evidence="1" type="ORF">KDL01_32980</name>
</gene>
<keyword evidence="2" id="KW-1185">Reference proteome</keyword>
<accession>A0A941EVP5</accession>